<evidence type="ECO:0000259" key="6">
    <source>
        <dbReference type="Pfam" id="PF02897"/>
    </source>
</evidence>
<accession>A0A8J3CH14</accession>
<sequence>MPALLRYPVTPRRPEPNRIGGLEFEDDYQWLERATPEVFAWQAAQDRFAARRLRATPVWSTAIDAVRRFTALRPDHPPERYGRRWFRERVPTGARHPVLEVSDIPTGPGRVLVDPNLLGPTATVALDWQPSPDGWRLAYSLTSPDRLPLFRVLNVNSGETVVDGLPELGTYRVTWLPDSRRFFCVVLDRQQPRRAKGVFLARLAQAGALLDLERQALPPAFPVRRISVSPDGRWALAYGPGRPFYLRDLSACVCWRPFLRGLRGTFRGVIVGDELIAVTDDGAPRGRVVAIPLAGRSEDRSAWRELVPSSNAVLVSITTVGTDLVLSEYVDGATRLRRISPGGEPRGEITLPEPGMVRPASTRAASPISPAGNGCTFAYSSITRAPATYRYDLTTSSLEELTRPQAAVPNVVVHNETARGADDTPIPYKIVTRSDIRDVVPRPLLIGAHGARNLAWLPAYRSAIPAAWVHLGGIYVHAHLRGGGEYGSEWWRAARRRTKHVTFEDLHAIASDLIRQGCTTSDRIGVLGTALGALPAAVAVTRWPELFRACVLDAPVLDLLRCKHDPATMAMVGVELGDPDDPGDAATLHDYSPYHRIRDGVRYPAVLVDCGAADRTCPAWHGRKVAARLQSATTAEYPVLLRVRQHHAETEPADVVLRETEQLAFLMAELGLRATASRGGRESAALPLPRRSS</sequence>
<dbReference type="PANTHER" id="PTHR42881:SF13">
    <property type="entry name" value="PROLYL ENDOPEPTIDASE"/>
    <property type="match status" value="1"/>
</dbReference>
<keyword evidence="3" id="KW-0720">Serine protease</keyword>
<keyword evidence="1" id="KW-0645">Protease</keyword>
<organism evidence="7 8">
    <name type="scientific">Longimycelium tulufanense</name>
    <dbReference type="NCBI Taxonomy" id="907463"/>
    <lineage>
        <taxon>Bacteria</taxon>
        <taxon>Bacillati</taxon>
        <taxon>Actinomycetota</taxon>
        <taxon>Actinomycetes</taxon>
        <taxon>Pseudonocardiales</taxon>
        <taxon>Pseudonocardiaceae</taxon>
        <taxon>Longimycelium</taxon>
    </lineage>
</organism>
<evidence type="ECO:0000256" key="1">
    <source>
        <dbReference type="ARBA" id="ARBA00022670"/>
    </source>
</evidence>
<dbReference type="Gene3D" id="3.40.50.1820">
    <property type="entry name" value="alpha/beta hydrolase"/>
    <property type="match status" value="1"/>
</dbReference>
<protein>
    <submittedName>
        <fullName evidence="7">Prolyl endopeptidase</fullName>
    </submittedName>
</protein>
<dbReference type="InterPro" id="IPR051167">
    <property type="entry name" value="Prolyl_oligopep/macrocyclase"/>
</dbReference>
<dbReference type="Gene3D" id="2.130.10.120">
    <property type="entry name" value="Prolyl oligopeptidase, N-terminal domain"/>
    <property type="match status" value="1"/>
</dbReference>
<dbReference type="GO" id="GO:0005829">
    <property type="term" value="C:cytosol"/>
    <property type="evidence" value="ECO:0007669"/>
    <property type="project" value="TreeGrafter"/>
</dbReference>
<reference evidence="7" key="1">
    <citation type="journal article" date="2014" name="Int. J. Syst. Evol. Microbiol.">
        <title>Complete genome sequence of Corynebacterium casei LMG S-19264T (=DSM 44701T), isolated from a smear-ripened cheese.</title>
        <authorList>
            <consortium name="US DOE Joint Genome Institute (JGI-PGF)"/>
            <person name="Walter F."/>
            <person name="Albersmeier A."/>
            <person name="Kalinowski J."/>
            <person name="Ruckert C."/>
        </authorList>
    </citation>
    <scope>NUCLEOTIDE SEQUENCE</scope>
    <source>
        <strain evidence="7">CGMCC 4.5737</strain>
    </source>
</reference>
<dbReference type="SUPFAM" id="SSF50993">
    <property type="entry name" value="Peptidase/esterase 'gauge' domain"/>
    <property type="match status" value="1"/>
</dbReference>
<evidence type="ECO:0000313" key="7">
    <source>
        <dbReference type="EMBL" id="GGM59954.1"/>
    </source>
</evidence>
<dbReference type="AlphaFoldDB" id="A0A8J3CH14"/>
<dbReference type="GO" id="GO:0070012">
    <property type="term" value="F:oligopeptidase activity"/>
    <property type="evidence" value="ECO:0007669"/>
    <property type="project" value="TreeGrafter"/>
</dbReference>
<keyword evidence="2" id="KW-0378">Hydrolase</keyword>
<feature type="domain" description="Peptidase S9A N-terminal" evidence="6">
    <location>
        <begin position="8"/>
        <end position="401"/>
    </location>
</feature>
<evidence type="ECO:0000256" key="4">
    <source>
        <dbReference type="SAM" id="MobiDB-lite"/>
    </source>
</evidence>
<evidence type="ECO:0000256" key="3">
    <source>
        <dbReference type="ARBA" id="ARBA00022825"/>
    </source>
</evidence>
<dbReference type="PANTHER" id="PTHR42881">
    <property type="entry name" value="PROLYL ENDOPEPTIDASE"/>
    <property type="match status" value="1"/>
</dbReference>
<dbReference type="Pfam" id="PF02897">
    <property type="entry name" value="Peptidase_S9_N"/>
    <property type="match status" value="1"/>
</dbReference>
<feature type="region of interest" description="Disordered" evidence="4">
    <location>
        <begin position="338"/>
        <end position="367"/>
    </location>
</feature>
<evidence type="ECO:0000256" key="2">
    <source>
        <dbReference type="ARBA" id="ARBA00022801"/>
    </source>
</evidence>
<dbReference type="EMBL" id="BMMK01000015">
    <property type="protein sequence ID" value="GGM59954.1"/>
    <property type="molecule type" value="Genomic_DNA"/>
</dbReference>
<dbReference type="Proteomes" id="UP000637578">
    <property type="component" value="Unassembled WGS sequence"/>
</dbReference>
<keyword evidence="8" id="KW-1185">Reference proteome</keyword>
<evidence type="ECO:0000259" key="5">
    <source>
        <dbReference type="Pfam" id="PF00326"/>
    </source>
</evidence>
<feature type="domain" description="Peptidase S9 prolyl oligopeptidase catalytic" evidence="5">
    <location>
        <begin position="466"/>
        <end position="671"/>
    </location>
</feature>
<dbReference type="GO" id="GO:0006508">
    <property type="term" value="P:proteolysis"/>
    <property type="evidence" value="ECO:0007669"/>
    <property type="project" value="UniProtKB-KW"/>
</dbReference>
<dbReference type="InterPro" id="IPR029058">
    <property type="entry name" value="AB_hydrolase_fold"/>
</dbReference>
<dbReference type="GO" id="GO:0004252">
    <property type="term" value="F:serine-type endopeptidase activity"/>
    <property type="evidence" value="ECO:0007669"/>
    <property type="project" value="UniProtKB-EC"/>
</dbReference>
<name>A0A8J3CH14_9PSEU</name>
<comment type="caution">
    <text evidence="7">The sequence shown here is derived from an EMBL/GenBank/DDBJ whole genome shotgun (WGS) entry which is preliminary data.</text>
</comment>
<dbReference type="RefSeq" id="WP_189058756.1">
    <property type="nucleotide sequence ID" value="NZ_BMMK01000015.1"/>
</dbReference>
<gene>
    <name evidence="7" type="ORF">GCM10012275_33840</name>
</gene>
<evidence type="ECO:0000313" key="8">
    <source>
        <dbReference type="Proteomes" id="UP000637578"/>
    </source>
</evidence>
<dbReference type="PRINTS" id="PR00862">
    <property type="entry name" value="PROLIGOPTASE"/>
</dbReference>
<reference evidence="7" key="2">
    <citation type="submission" date="2020-09" db="EMBL/GenBank/DDBJ databases">
        <authorList>
            <person name="Sun Q."/>
            <person name="Zhou Y."/>
        </authorList>
    </citation>
    <scope>NUCLEOTIDE SEQUENCE</scope>
    <source>
        <strain evidence="7">CGMCC 4.5737</strain>
    </source>
</reference>
<dbReference type="InterPro" id="IPR001375">
    <property type="entry name" value="Peptidase_S9_cat"/>
</dbReference>
<proteinExistence type="predicted"/>
<dbReference type="SUPFAM" id="SSF53474">
    <property type="entry name" value="alpha/beta-Hydrolases"/>
    <property type="match status" value="1"/>
</dbReference>
<dbReference type="Pfam" id="PF00326">
    <property type="entry name" value="Peptidase_S9"/>
    <property type="match status" value="1"/>
</dbReference>
<dbReference type="InterPro" id="IPR023302">
    <property type="entry name" value="Pept_S9A_N"/>
</dbReference>
<dbReference type="InterPro" id="IPR002470">
    <property type="entry name" value="Peptidase_S9A"/>
</dbReference>